<accession>A0A8X6IPS2</accession>
<comment type="caution">
    <text evidence="1">The sequence shown here is derived from an EMBL/GenBank/DDBJ whole genome shotgun (WGS) entry which is preliminary data.</text>
</comment>
<keyword evidence="2" id="KW-1185">Reference proteome</keyword>
<protein>
    <submittedName>
        <fullName evidence="1">Uncharacterized protein</fullName>
    </submittedName>
</protein>
<dbReference type="Proteomes" id="UP000887013">
    <property type="component" value="Unassembled WGS sequence"/>
</dbReference>
<proteinExistence type="predicted"/>
<evidence type="ECO:0000313" key="2">
    <source>
        <dbReference type="Proteomes" id="UP000887013"/>
    </source>
</evidence>
<evidence type="ECO:0000313" key="1">
    <source>
        <dbReference type="EMBL" id="GFS53934.1"/>
    </source>
</evidence>
<reference evidence="1" key="1">
    <citation type="submission" date="2020-08" db="EMBL/GenBank/DDBJ databases">
        <title>Multicomponent nature underlies the extraordinary mechanical properties of spider dragline silk.</title>
        <authorList>
            <person name="Kono N."/>
            <person name="Nakamura H."/>
            <person name="Mori M."/>
            <person name="Yoshida Y."/>
            <person name="Ohtoshi R."/>
            <person name="Malay A.D."/>
            <person name="Moran D.A.P."/>
            <person name="Tomita M."/>
            <person name="Numata K."/>
            <person name="Arakawa K."/>
        </authorList>
    </citation>
    <scope>NUCLEOTIDE SEQUENCE</scope>
</reference>
<name>A0A8X6IPS2_NEPPI</name>
<sequence length="73" mass="8380">MFWGPEKSLGKVGEELIYPLKISSRFCRNTWNPIPEENEFLSCAERFWPTSPAEVVMPLAQKDQAGDTHRPKS</sequence>
<gene>
    <name evidence="1" type="ORF">NPIL_672331</name>
</gene>
<dbReference type="AlphaFoldDB" id="A0A8X6IPS2"/>
<dbReference type="EMBL" id="BMAW01046154">
    <property type="protein sequence ID" value="GFS53934.1"/>
    <property type="molecule type" value="Genomic_DNA"/>
</dbReference>
<organism evidence="1 2">
    <name type="scientific">Nephila pilipes</name>
    <name type="common">Giant wood spider</name>
    <name type="synonym">Nephila maculata</name>
    <dbReference type="NCBI Taxonomy" id="299642"/>
    <lineage>
        <taxon>Eukaryota</taxon>
        <taxon>Metazoa</taxon>
        <taxon>Ecdysozoa</taxon>
        <taxon>Arthropoda</taxon>
        <taxon>Chelicerata</taxon>
        <taxon>Arachnida</taxon>
        <taxon>Araneae</taxon>
        <taxon>Araneomorphae</taxon>
        <taxon>Entelegynae</taxon>
        <taxon>Araneoidea</taxon>
        <taxon>Nephilidae</taxon>
        <taxon>Nephila</taxon>
    </lineage>
</organism>